<gene>
    <name evidence="1" type="ORF">LTR78_010626</name>
</gene>
<dbReference type="Proteomes" id="UP001274830">
    <property type="component" value="Unassembled WGS sequence"/>
</dbReference>
<protein>
    <submittedName>
        <fullName evidence="1">Uncharacterized protein</fullName>
    </submittedName>
</protein>
<dbReference type="EMBL" id="JAUTXT010000082">
    <property type="protein sequence ID" value="KAK3669479.1"/>
    <property type="molecule type" value="Genomic_DNA"/>
</dbReference>
<evidence type="ECO:0000313" key="2">
    <source>
        <dbReference type="Proteomes" id="UP001274830"/>
    </source>
</evidence>
<evidence type="ECO:0000313" key="1">
    <source>
        <dbReference type="EMBL" id="KAK3669479.1"/>
    </source>
</evidence>
<accession>A0AAE0TM43</accession>
<organism evidence="1 2">
    <name type="scientific">Recurvomyces mirabilis</name>
    <dbReference type="NCBI Taxonomy" id="574656"/>
    <lineage>
        <taxon>Eukaryota</taxon>
        <taxon>Fungi</taxon>
        <taxon>Dikarya</taxon>
        <taxon>Ascomycota</taxon>
        <taxon>Pezizomycotina</taxon>
        <taxon>Dothideomycetes</taxon>
        <taxon>Dothideomycetidae</taxon>
        <taxon>Mycosphaerellales</taxon>
        <taxon>Teratosphaeriaceae</taxon>
        <taxon>Recurvomyces</taxon>
    </lineage>
</organism>
<name>A0AAE0TM43_9PEZI</name>
<dbReference type="AlphaFoldDB" id="A0AAE0TM43"/>
<reference evidence="1" key="1">
    <citation type="submission" date="2023-07" db="EMBL/GenBank/DDBJ databases">
        <title>Black Yeasts Isolated from many extreme environments.</title>
        <authorList>
            <person name="Coleine C."/>
            <person name="Stajich J.E."/>
            <person name="Selbmann L."/>
        </authorList>
    </citation>
    <scope>NUCLEOTIDE SEQUENCE</scope>
    <source>
        <strain evidence="1">CCFEE 5485</strain>
    </source>
</reference>
<comment type="caution">
    <text evidence="1">The sequence shown here is derived from an EMBL/GenBank/DDBJ whole genome shotgun (WGS) entry which is preliminary data.</text>
</comment>
<keyword evidence="2" id="KW-1185">Reference proteome</keyword>
<proteinExistence type="predicted"/>
<sequence length="233" mass="26256">MTVLSKTLAITGWSALGGTAGYYALTRHNRIVPVPPTDYIFNHTLYARYNPNNAPVTQDLCVRQVPITKINPELLEGKEDGKLVTAFCQGIWGGLGFAYQRRFLEKKYRGPETASMLWDRPALKESQYPIGTQITDHFEVVSRNPTSIIVRCGDSPRKMEVRESDGLFEMTAEVKEKEGVVEFGLKSVFYNGTAPEAEEGQMGPMSPWIQWAHAQYDKILMETSLRGHVLKVR</sequence>